<feature type="compositionally biased region" description="Basic and acidic residues" evidence="1">
    <location>
        <begin position="498"/>
        <end position="516"/>
    </location>
</feature>
<name>A0A8X8A5R5_POPTO</name>
<organism evidence="3 4">
    <name type="scientific">Populus tomentosa</name>
    <name type="common">Chinese white poplar</name>
    <dbReference type="NCBI Taxonomy" id="118781"/>
    <lineage>
        <taxon>Eukaryota</taxon>
        <taxon>Viridiplantae</taxon>
        <taxon>Streptophyta</taxon>
        <taxon>Embryophyta</taxon>
        <taxon>Tracheophyta</taxon>
        <taxon>Spermatophyta</taxon>
        <taxon>Magnoliopsida</taxon>
        <taxon>eudicotyledons</taxon>
        <taxon>Gunneridae</taxon>
        <taxon>Pentapetalae</taxon>
        <taxon>rosids</taxon>
        <taxon>fabids</taxon>
        <taxon>Malpighiales</taxon>
        <taxon>Salicaceae</taxon>
        <taxon>Saliceae</taxon>
        <taxon>Populus</taxon>
    </lineage>
</organism>
<dbReference type="AlphaFoldDB" id="A0A8X8A5R5"/>
<proteinExistence type="predicted"/>
<accession>A0A8X8A5R5</accession>
<sequence length="779" mass="85856">MHSYKIRSKTEEIVVEVRGFEEMSYIVAEGSAVEMNLQPAMHPKSSANGFGRRRAERDWGTRFENKVQSGKPHTNRSGNAGNLSWPEALVTLDYVFCSNNIDIGAMGKVGVYESPSRERLIYLTTCLIGHPVEVQLKNGSVYSGTCYTTNVEKEFAIILKMARLIKDISFRGQKADFVSKAPSKTLILPGKEVVQVIAKDVSVAVDGMSNEPQHAKMQEIMIDSCISQPRQVEVERELEPWIPDKDDPQCPESENIFDGHWNRLLHPPRDVFGKHVDIFSAVPDPYLWGWDQFETNEMLFGVKSTFDEELYTTKLERGPQMKELEREAVRIAREIEGEETRDLHLAEERGINLHESCNIDEETRYSSVYRGGAIDDGGHEELDDIVMNSHNSETFGGPSASSIKKLADLSHAKSNDGARVLSSSSLDEAQCSQSSTCAELHHPGSHDLAAQLSSEPSKSLSTSDSDSRVQEDRHHEHGELDSIKELVEEQILTQDAQLPKDSKLLDGKKNESDKGRPSLNTTAYAPSSNVYPKNHEKASPPGQLLEDAASVKGSGEMQPVNSRGRPGSSTSSNSDCAGALLASSGPSLSPSSSMGSLSSEKSTLNPYAKEFKLNPNAKSFTPSQMPPRPPSPLSDGPFYFQPNVSTLPHMHGMPMGIVSTEITLLLLRRYNLIAYLFSIFTLGMILQLGPSFNGQQPVIFNPQAAPLQTPQAYFHPGGPQLYAYNCSLGSRCLLATLGKSCTCQPTSLKCHIKDESFKILYFSTPPVGAEEVDLWDITL</sequence>
<dbReference type="GO" id="GO:0034063">
    <property type="term" value="P:stress granule assembly"/>
    <property type="evidence" value="ECO:0007669"/>
    <property type="project" value="TreeGrafter"/>
</dbReference>
<feature type="region of interest" description="Disordered" evidence="1">
    <location>
        <begin position="494"/>
        <end position="601"/>
    </location>
</feature>
<dbReference type="EMBL" id="JAAWWB010000005">
    <property type="protein sequence ID" value="KAG6782251.1"/>
    <property type="molecule type" value="Genomic_DNA"/>
</dbReference>
<dbReference type="GO" id="GO:0003729">
    <property type="term" value="F:mRNA binding"/>
    <property type="evidence" value="ECO:0007669"/>
    <property type="project" value="TreeGrafter"/>
</dbReference>
<gene>
    <name evidence="3" type="ORF">POTOM_011645</name>
</gene>
<dbReference type="GO" id="GO:0010494">
    <property type="term" value="C:cytoplasmic stress granule"/>
    <property type="evidence" value="ECO:0007669"/>
    <property type="project" value="TreeGrafter"/>
</dbReference>
<feature type="compositionally biased region" description="Polar residues" evidence="1">
    <location>
        <begin position="518"/>
        <end position="531"/>
    </location>
</feature>
<feature type="region of interest" description="Disordered" evidence="1">
    <location>
        <begin position="615"/>
        <end position="637"/>
    </location>
</feature>
<dbReference type="Pfam" id="PF14438">
    <property type="entry name" value="SM-ATX"/>
    <property type="match status" value="1"/>
</dbReference>
<dbReference type="InterPro" id="IPR009604">
    <property type="entry name" value="LsmAD_domain"/>
</dbReference>
<dbReference type="OrthoDB" id="2275718at2759"/>
<evidence type="ECO:0000256" key="1">
    <source>
        <dbReference type="SAM" id="MobiDB-lite"/>
    </source>
</evidence>
<dbReference type="Proteomes" id="UP000886885">
    <property type="component" value="Chromosome 3A"/>
</dbReference>
<feature type="region of interest" description="Disordered" evidence="1">
    <location>
        <begin position="437"/>
        <end position="482"/>
    </location>
</feature>
<comment type="caution">
    <text evidence="3">The sequence shown here is derived from an EMBL/GenBank/DDBJ whole genome shotgun (WGS) entry which is preliminary data.</text>
</comment>
<evidence type="ECO:0000313" key="3">
    <source>
        <dbReference type="EMBL" id="KAG6782251.1"/>
    </source>
</evidence>
<feature type="compositionally biased region" description="Basic and acidic residues" evidence="1">
    <location>
        <begin position="465"/>
        <end position="482"/>
    </location>
</feature>
<dbReference type="PANTHER" id="PTHR12854">
    <property type="entry name" value="ATAXIN 2-RELATED"/>
    <property type="match status" value="1"/>
</dbReference>
<dbReference type="InterPro" id="IPR045117">
    <property type="entry name" value="ATXN2-like"/>
</dbReference>
<evidence type="ECO:0000313" key="4">
    <source>
        <dbReference type="Proteomes" id="UP000886885"/>
    </source>
</evidence>
<protein>
    <recommendedName>
        <fullName evidence="2">LsmAD domain-containing protein</fullName>
    </recommendedName>
</protein>
<dbReference type="Pfam" id="PF06741">
    <property type="entry name" value="LsmAD"/>
    <property type="match status" value="1"/>
</dbReference>
<reference evidence="3" key="1">
    <citation type="journal article" date="2020" name="bioRxiv">
        <title>Hybrid origin of Populus tomentosa Carr. identified through genome sequencing and phylogenomic analysis.</title>
        <authorList>
            <person name="An X."/>
            <person name="Gao K."/>
            <person name="Chen Z."/>
            <person name="Li J."/>
            <person name="Yang X."/>
            <person name="Yang X."/>
            <person name="Zhou J."/>
            <person name="Guo T."/>
            <person name="Zhao T."/>
            <person name="Huang S."/>
            <person name="Miao D."/>
            <person name="Khan W.U."/>
            <person name="Rao P."/>
            <person name="Ye M."/>
            <person name="Lei B."/>
            <person name="Liao W."/>
            <person name="Wang J."/>
            <person name="Ji L."/>
            <person name="Li Y."/>
            <person name="Guo B."/>
            <person name="Mustafa N.S."/>
            <person name="Li S."/>
            <person name="Yun Q."/>
            <person name="Keller S.R."/>
            <person name="Mao J."/>
            <person name="Zhang R."/>
            <person name="Strauss S.H."/>
        </authorList>
    </citation>
    <scope>NUCLEOTIDE SEQUENCE</scope>
    <source>
        <strain evidence="3">GM15</strain>
        <tissue evidence="3">Leaf</tissue>
    </source>
</reference>
<feature type="domain" description="LsmAD" evidence="2">
    <location>
        <begin position="300"/>
        <end position="371"/>
    </location>
</feature>
<keyword evidence="4" id="KW-1185">Reference proteome</keyword>
<evidence type="ECO:0000259" key="2">
    <source>
        <dbReference type="SMART" id="SM01272"/>
    </source>
</evidence>
<dbReference type="SMART" id="SM01272">
    <property type="entry name" value="LsmAD"/>
    <property type="match status" value="1"/>
</dbReference>
<feature type="compositionally biased region" description="Low complexity" evidence="1">
    <location>
        <begin position="453"/>
        <end position="464"/>
    </location>
</feature>
<dbReference type="PANTHER" id="PTHR12854:SF7">
    <property type="entry name" value="ATAXIN-2 HOMOLOG"/>
    <property type="match status" value="1"/>
</dbReference>
<feature type="compositionally biased region" description="Low complexity" evidence="1">
    <location>
        <begin position="577"/>
        <end position="599"/>
    </location>
</feature>
<dbReference type="InterPro" id="IPR025852">
    <property type="entry name" value="SM_dom_ATX"/>
</dbReference>